<feature type="transmembrane region" description="Helical" evidence="1">
    <location>
        <begin position="50"/>
        <end position="70"/>
    </location>
</feature>
<feature type="transmembrane region" description="Helical" evidence="1">
    <location>
        <begin position="110"/>
        <end position="133"/>
    </location>
</feature>
<reference evidence="3" key="1">
    <citation type="journal article" date="2019" name="Int. J. Syst. Evol. Microbiol.">
        <title>The Global Catalogue of Microorganisms (GCM) 10K type strain sequencing project: providing services to taxonomists for standard genome sequencing and annotation.</title>
        <authorList>
            <consortium name="The Broad Institute Genomics Platform"/>
            <consortium name="The Broad Institute Genome Sequencing Center for Infectious Disease"/>
            <person name="Wu L."/>
            <person name="Ma J."/>
        </authorList>
    </citation>
    <scope>NUCLEOTIDE SEQUENCE [LARGE SCALE GENOMIC DNA]</scope>
    <source>
        <strain evidence="3">CCUG 53252</strain>
    </source>
</reference>
<feature type="transmembrane region" description="Helical" evidence="1">
    <location>
        <begin position="175"/>
        <end position="192"/>
    </location>
</feature>
<keyword evidence="1" id="KW-1133">Transmembrane helix</keyword>
<name>A0ABV7ZNM3_9CORY</name>
<evidence type="ECO:0000256" key="1">
    <source>
        <dbReference type="SAM" id="Phobius"/>
    </source>
</evidence>
<dbReference type="RefSeq" id="WP_290289641.1">
    <property type="nucleotide sequence ID" value="NZ_CP047211.1"/>
</dbReference>
<keyword evidence="3" id="KW-1185">Reference proteome</keyword>
<dbReference type="Pfam" id="PF06197">
    <property type="entry name" value="DUF998"/>
    <property type="match status" value="1"/>
</dbReference>
<feature type="transmembrane region" description="Helical" evidence="1">
    <location>
        <begin position="77"/>
        <end position="95"/>
    </location>
</feature>
<keyword evidence="1" id="KW-0812">Transmembrane</keyword>
<comment type="caution">
    <text evidence="2">The sequence shown here is derived from an EMBL/GenBank/DDBJ whole genome shotgun (WGS) entry which is preliminary data.</text>
</comment>
<evidence type="ECO:0000313" key="3">
    <source>
        <dbReference type="Proteomes" id="UP001595751"/>
    </source>
</evidence>
<evidence type="ECO:0000313" key="2">
    <source>
        <dbReference type="EMBL" id="MFC3850154.1"/>
    </source>
</evidence>
<keyword evidence="1" id="KW-0472">Membrane</keyword>
<organism evidence="2 3">
    <name type="scientific">Corynebacterium hansenii</name>
    <dbReference type="NCBI Taxonomy" id="394964"/>
    <lineage>
        <taxon>Bacteria</taxon>
        <taxon>Bacillati</taxon>
        <taxon>Actinomycetota</taxon>
        <taxon>Actinomycetes</taxon>
        <taxon>Mycobacteriales</taxon>
        <taxon>Corynebacteriaceae</taxon>
        <taxon>Corynebacterium</taxon>
    </lineage>
</organism>
<protein>
    <submittedName>
        <fullName evidence="2">DUF998 domain-containing protein</fullName>
    </submittedName>
</protein>
<sequence>MSTVFVAAAAVILLVLRTGAFIHLHVVRRDLSPLRNTVSDLGTGGSRKEFTVMGILGAIAYALMFVAFLIQGVGPRVPLVALGIGIAALLAMLAFPTDVTGEQRTKTGRMHWILAVVQFAGFFVAMVNFDLTGIVSADMESAMRWVIRVSFYAFLATLVLPPLRERVIGATERVFLTATPLWFIVVGAALALG</sequence>
<feature type="transmembrane region" description="Helical" evidence="1">
    <location>
        <begin position="145"/>
        <end position="163"/>
    </location>
</feature>
<accession>A0ABV7ZNM3</accession>
<gene>
    <name evidence="2" type="ORF">ACFORJ_08235</name>
</gene>
<proteinExistence type="predicted"/>
<dbReference type="InterPro" id="IPR009339">
    <property type="entry name" value="DUF998"/>
</dbReference>
<dbReference type="EMBL" id="JBHRZN010000002">
    <property type="protein sequence ID" value="MFC3850154.1"/>
    <property type="molecule type" value="Genomic_DNA"/>
</dbReference>
<dbReference type="Proteomes" id="UP001595751">
    <property type="component" value="Unassembled WGS sequence"/>
</dbReference>